<feature type="transmembrane region" description="Helical" evidence="1">
    <location>
        <begin position="334"/>
        <end position="355"/>
    </location>
</feature>
<feature type="transmembrane region" description="Helical" evidence="1">
    <location>
        <begin position="261"/>
        <end position="280"/>
    </location>
</feature>
<feature type="transmembrane region" description="Helical" evidence="1">
    <location>
        <begin position="286"/>
        <end position="303"/>
    </location>
</feature>
<sequence>MTAAPLLLPRAAASGSFDNWRIKCLVIALLGVTVAMAALSGFMRGAENRIHDLAFTVFNRAASGQVHVVEMDAASMAAIRSWPWQREHYAAALRQLDAAGVRSISFDVDFSSNGNPAGDRAFAQAIADANAAIVLPTFGQAADFGDGRKLDSLPIPELREHAQLASVSVAPGPDGYVRTMPLGTITDAVARPSISALIAGEAGSAGESLTINFAVDPATLARHSFIAIEKGLFDPALLRGKDVIIGATAVELGDRYAVPRFGVIPGVIIHALAAETLLGARPVTGTWAIPLLVAALLSYGLLGARRRRAVLIRTLAAAVVLVSGWIAARIGLAIWTEITPALAMVMGAGAVRYIVLTRRFAAQARQRDPESGLPNRLAFKARAAVASDRYVVAAQIDDFDALKLAIDHVGLGDLLRRTAERLQVAGGGSGVVYRSEDRTLVWFSALPIDELQAHLAGLRAVMRSPFDIAGRRLGVSLTFGVADCTIADPDSHAAHAAASAKRAGKLWRLHTQEAGAAINLELDLLSELDEALRSGNIAVLYQPKLNLVTRRIDSVEALVRWNHPKRGLLPPDCFIPLFEERGRLDELTLAVLEQAMDDAKRWHSDGLHIAIAVNISAAVLTSENFETRALARIAHSGLPAEQVTFEVTESAHFEDTAEAIAMLERFRAAGIRISMDDYGTGQSALNYLKLLPLSELKIDRMFVAQVHTDRGDAMLVRSTVQLAHELGLKVVAEGIEEAACLDFLTEIGCDHAQGYFVGRPLAANDLAALAAATLPASQPPPLVSAA</sequence>
<dbReference type="InterPro" id="IPR000160">
    <property type="entry name" value="GGDEF_dom"/>
</dbReference>
<dbReference type="AlphaFoldDB" id="A0A192D2S5"/>
<dbReference type="KEGG" id="pns:A9D12_02930"/>
<dbReference type="Gene3D" id="3.30.70.270">
    <property type="match status" value="1"/>
</dbReference>
<organism evidence="3 4">
    <name type="scientific">Erythrobacter neustonensis</name>
    <dbReference type="NCBI Taxonomy" id="1112"/>
    <lineage>
        <taxon>Bacteria</taxon>
        <taxon>Pseudomonadati</taxon>
        <taxon>Pseudomonadota</taxon>
        <taxon>Alphaproteobacteria</taxon>
        <taxon>Sphingomonadales</taxon>
        <taxon>Erythrobacteraceae</taxon>
        <taxon>Erythrobacter/Porphyrobacter group</taxon>
        <taxon>Erythrobacter</taxon>
    </lineage>
</organism>
<dbReference type="SMART" id="SM00267">
    <property type="entry name" value="GGDEF"/>
    <property type="match status" value="1"/>
</dbReference>
<dbReference type="Proteomes" id="UP000078263">
    <property type="component" value="Chromosome"/>
</dbReference>
<keyword evidence="4" id="KW-1185">Reference proteome</keyword>
<dbReference type="Pfam" id="PF05226">
    <property type="entry name" value="CHASE2"/>
    <property type="match status" value="1"/>
</dbReference>
<dbReference type="PANTHER" id="PTHR33121:SF79">
    <property type="entry name" value="CYCLIC DI-GMP PHOSPHODIESTERASE PDED-RELATED"/>
    <property type="match status" value="1"/>
</dbReference>
<dbReference type="InterPro" id="IPR007890">
    <property type="entry name" value="CHASE2"/>
</dbReference>
<dbReference type="PROSITE" id="PS50883">
    <property type="entry name" value="EAL"/>
    <property type="match status" value="1"/>
</dbReference>
<dbReference type="InterPro" id="IPR035919">
    <property type="entry name" value="EAL_sf"/>
</dbReference>
<keyword evidence="1" id="KW-0472">Membrane</keyword>
<dbReference type="SUPFAM" id="SSF55073">
    <property type="entry name" value="Nucleotide cyclase"/>
    <property type="match status" value="1"/>
</dbReference>
<protein>
    <recommendedName>
        <fullName evidence="2">EAL domain-containing protein</fullName>
    </recommendedName>
</protein>
<keyword evidence="1" id="KW-0812">Transmembrane</keyword>
<reference evidence="3 4" key="1">
    <citation type="submission" date="2016-05" db="EMBL/GenBank/DDBJ databases">
        <title>Compelete Genome Sequence of Bacteriochlorophyll-Synthesizing Bacterium Porphyrobacter neustonensis DSM 9434.</title>
        <authorList>
            <person name="Shi X.-L."/>
            <person name="Wu Y.-H."/>
            <person name="Cheng H."/>
            <person name="Xu L."/>
            <person name="Zhang X.-Q."/>
            <person name="Wang C.-S."/>
            <person name="Xu X.-W."/>
        </authorList>
    </citation>
    <scope>NUCLEOTIDE SEQUENCE [LARGE SCALE GENOMIC DNA]</scope>
    <source>
        <strain evidence="3 4">DSM 9434</strain>
    </source>
</reference>
<dbReference type="Gene3D" id="3.20.20.450">
    <property type="entry name" value="EAL domain"/>
    <property type="match status" value="1"/>
</dbReference>
<feature type="transmembrane region" description="Helical" evidence="1">
    <location>
        <begin position="20"/>
        <end position="42"/>
    </location>
</feature>
<feature type="domain" description="EAL" evidence="2">
    <location>
        <begin position="521"/>
        <end position="774"/>
    </location>
</feature>
<proteinExistence type="predicted"/>
<dbReference type="InterPro" id="IPR001633">
    <property type="entry name" value="EAL_dom"/>
</dbReference>
<dbReference type="PANTHER" id="PTHR33121">
    <property type="entry name" value="CYCLIC DI-GMP PHOSPHODIESTERASE PDEF"/>
    <property type="match status" value="1"/>
</dbReference>
<dbReference type="InterPro" id="IPR043128">
    <property type="entry name" value="Rev_trsase/Diguanyl_cyclase"/>
</dbReference>
<dbReference type="CDD" id="cd01948">
    <property type="entry name" value="EAL"/>
    <property type="match status" value="1"/>
</dbReference>
<evidence type="ECO:0000313" key="4">
    <source>
        <dbReference type="Proteomes" id="UP000078263"/>
    </source>
</evidence>
<dbReference type="InterPro" id="IPR050706">
    <property type="entry name" value="Cyclic-di-GMP_PDE-like"/>
</dbReference>
<accession>A0A192D2S5</accession>
<dbReference type="GO" id="GO:0071111">
    <property type="term" value="F:cyclic-guanylate-specific phosphodiesterase activity"/>
    <property type="evidence" value="ECO:0007669"/>
    <property type="project" value="InterPro"/>
</dbReference>
<evidence type="ECO:0000313" key="3">
    <source>
        <dbReference type="EMBL" id="ANK12059.1"/>
    </source>
</evidence>
<dbReference type="Pfam" id="PF00563">
    <property type="entry name" value="EAL"/>
    <property type="match status" value="1"/>
</dbReference>
<dbReference type="SUPFAM" id="SSF141868">
    <property type="entry name" value="EAL domain-like"/>
    <property type="match status" value="1"/>
</dbReference>
<dbReference type="InterPro" id="IPR029787">
    <property type="entry name" value="Nucleotide_cyclase"/>
</dbReference>
<gene>
    <name evidence="3" type="ORF">A9D12_02930</name>
</gene>
<feature type="transmembrane region" description="Helical" evidence="1">
    <location>
        <begin position="310"/>
        <end position="328"/>
    </location>
</feature>
<dbReference type="SMART" id="SM01080">
    <property type="entry name" value="CHASE2"/>
    <property type="match status" value="1"/>
</dbReference>
<evidence type="ECO:0000259" key="2">
    <source>
        <dbReference type="PROSITE" id="PS50883"/>
    </source>
</evidence>
<evidence type="ECO:0000256" key="1">
    <source>
        <dbReference type="SAM" id="Phobius"/>
    </source>
</evidence>
<dbReference type="OrthoDB" id="7462471at2"/>
<name>A0A192D2S5_9SPHN</name>
<dbReference type="SMART" id="SM00052">
    <property type="entry name" value="EAL"/>
    <property type="match status" value="1"/>
</dbReference>
<dbReference type="EMBL" id="CP016033">
    <property type="protein sequence ID" value="ANK12059.1"/>
    <property type="molecule type" value="Genomic_DNA"/>
</dbReference>
<dbReference type="STRING" id="1112.A9D12_02930"/>
<keyword evidence="1" id="KW-1133">Transmembrane helix</keyword>